<dbReference type="GO" id="GO:0016114">
    <property type="term" value="P:terpenoid biosynthetic process"/>
    <property type="evidence" value="ECO:0007669"/>
    <property type="project" value="InterPro"/>
</dbReference>
<feature type="site" description="Positions MEP for the nucleophilic attack" evidence="14">
    <location>
        <position position="213"/>
    </location>
</feature>
<dbReference type="Pfam" id="PF01128">
    <property type="entry name" value="IspD"/>
    <property type="match status" value="1"/>
</dbReference>
<feature type="site" description="Transition state stabilizer" evidence="14">
    <location>
        <position position="359"/>
    </location>
</feature>
<dbReference type="EC" id="2.7.7.60" evidence="14"/>
<dbReference type="SUPFAM" id="SSF53448">
    <property type="entry name" value="Nucleotide-diphospho-sugar transferases"/>
    <property type="match status" value="1"/>
</dbReference>
<dbReference type="CDD" id="cd02516">
    <property type="entry name" value="CDP-ME_synthetase"/>
    <property type="match status" value="1"/>
</dbReference>
<dbReference type="UniPathway" id="UPA00056">
    <property type="reaction ID" value="UER00093"/>
</dbReference>
<dbReference type="GO" id="GO:0050518">
    <property type="term" value="F:2-C-methyl-D-erythritol 4-phosphate cytidylyltransferase activity"/>
    <property type="evidence" value="ECO:0007669"/>
    <property type="project" value="UniProtKB-UniRule"/>
</dbReference>
<keyword evidence="10 14" id="KW-0479">Metal-binding</keyword>
<dbReference type="InterPro" id="IPR026596">
    <property type="entry name" value="IspD/F"/>
</dbReference>
<dbReference type="InterPro" id="IPR001228">
    <property type="entry name" value="IspD"/>
</dbReference>
<dbReference type="NCBIfam" id="TIGR00151">
    <property type="entry name" value="ispF"/>
    <property type="match status" value="1"/>
</dbReference>
<name>A0A0G9MQ72_9SPHN</name>
<dbReference type="PROSITE" id="PS01350">
    <property type="entry name" value="ISPF"/>
    <property type="match status" value="1"/>
</dbReference>
<dbReference type="PANTHER" id="PTHR43181:SF1">
    <property type="entry name" value="2-C-METHYL-D-ERYTHRITOL 2,4-CYCLODIPHOSPHATE SYNTHASE, CHLOROPLASTIC"/>
    <property type="match status" value="1"/>
</dbReference>
<feature type="site" description="Positions MEP for the nucleophilic attack" evidence="14">
    <location>
        <position position="158"/>
    </location>
</feature>
<evidence type="ECO:0000256" key="13">
    <source>
        <dbReference type="ARBA" id="ARBA00023268"/>
    </source>
</evidence>
<dbReference type="EC" id="4.6.1.12" evidence="14"/>
<evidence type="ECO:0000256" key="6">
    <source>
        <dbReference type="ARBA" id="ARBA00008480"/>
    </source>
</evidence>
<dbReference type="STRING" id="502682.BMF35_a1867"/>
<evidence type="ECO:0000256" key="8">
    <source>
        <dbReference type="ARBA" id="ARBA00022679"/>
    </source>
</evidence>
<evidence type="ECO:0000256" key="14">
    <source>
        <dbReference type="HAMAP-Rule" id="MF_01520"/>
    </source>
</evidence>
<feature type="binding site" evidence="14">
    <location>
        <position position="365"/>
    </location>
    <ligand>
        <name>4-CDP-2-C-methyl-D-erythritol 2-phosphate</name>
        <dbReference type="ChEBI" id="CHEBI:57919"/>
    </ligand>
</feature>
<dbReference type="InterPro" id="IPR018294">
    <property type="entry name" value="ISPD_synthase_CS"/>
</dbReference>
<dbReference type="CDD" id="cd00554">
    <property type="entry name" value="MECDP_synthase"/>
    <property type="match status" value="1"/>
</dbReference>
<dbReference type="HAMAP" id="MF_00107">
    <property type="entry name" value="IspF"/>
    <property type="match status" value="1"/>
</dbReference>
<keyword evidence="8 14" id="KW-0808">Transferase</keyword>
<sequence length="383" mass="40027">MDSIPPPSPRIAAVIVAAGKGLRAGQPVPKQFTPYRGSSVLRIAAENLRAAGVGRIAVAIPEGANELASKLLDGMTDITLLTGGATRQESVAQGLEALASDAPAVVLIHDAARPDCPPAVIERLVEALAYHAGAIPVLPVVDSMVVARDGVMAQNAEREKLRRVQTPQAFGFAAILAAHRDWSGGADAGDDAQVLRAAGYDIALVEGDEALRKLTYKEDFVTASLSVRMGSGYDVHRLVDGEELWLCGVKIDHHQGLSGHSDADVGLHAVVDAILGAIAQGDIGDHFPPTDPQWKGAPSSRFIEHAVKLAADAGYQVGNVDLTLICEAPKIGPHREAMRERLAALLGCDVSAISVKATTTERLGFTGRGEGIAAQAVAVMVKI</sequence>
<evidence type="ECO:0000256" key="5">
    <source>
        <dbReference type="ARBA" id="ARBA00004787"/>
    </source>
</evidence>
<dbReference type="PANTHER" id="PTHR43181">
    <property type="entry name" value="2-C-METHYL-D-ERYTHRITOL 2,4-CYCLODIPHOSPHATE SYNTHASE, CHLOROPLASTIC"/>
    <property type="match status" value="1"/>
</dbReference>
<dbReference type="Pfam" id="PF02542">
    <property type="entry name" value="YgbB"/>
    <property type="match status" value="1"/>
</dbReference>
<keyword evidence="13 14" id="KW-0511">Multifunctional enzyme</keyword>
<organism evidence="15 16">
    <name type="scientific">Aurantiacibacter gangjinensis</name>
    <dbReference type="NCBI Taxonomy" id="502682"/>
    <lineage>
        <taxon>Bacteria</taxon>
        <taxon>Pseudomonadati</taxon>
        <taxon>Pseudomonadota</taxon>
        <taxon>Alphaproteobacteria</taxon>
        <taxon>Sphingomonadales</taxon>
        <taxon>Erythrobacteraceae</taxon>
        <taxon>Aurantiacibacter</taxon>
    </lineage>
</organism>
<dbReference type="PROSITE" id="PS01295">
    <property type="entry name" value="ISPD"/>
    <property type="match status" value="1"/>
</dbReference>
<dbReference type="GO" id="GO:0019288">
    <property type="term" value="P:isopentenyl diphosphate biosynthetic process, methylerythritol 4-phosphate pathway"/>
    <property type="evidence" value="ECO:0007669"/>
    <property type="project" value="UniProtKB-UniRule"/>
</dbReference>
<dbReference type="InterPro" id="IPR003526">
    <property type="entry name" value="MECDP_synthase"/>
</dbReference>
<dbReference type="OrthoDB" id="9804336at2"/>
<dbReference type="InterPro" id="IPR036571">
    <property type="entry name" value="MECDP_synthase_sf"/>
</dbReference>
<evidence type="ECO:0000256" key="4">
    <source>
        <dbReference type="ARBA" id="ARBA00004709"/>
    </source>
</evidence>
<accession>A0A0G9MQ72</accession>
<dbReference type="Gene3D" id="3.30.1330.50">
    <property type="entry name" value="2-C-methyl-D-erythritol 2,4-cyclodiphosphate synthase"/>
    <property type="match status" value="1"/>
</dbReference>
<evidence type="ECO:0000256" key="9">
    <source>
        <dbReference type="ARBA" id="ARBA00022695"/>
    </source>
</evidence>
<evidence type="ECO:0000313" key="16">
    <source>
        <dbReference type="Proteomes" id="UP000053070"/>
    </source>
</evidence>
<evidence type="ECO:0000256" key="3">
    <source>
        <dbReference type="ARBA" id="ARBA00001968"/>
    </source>
</evidence>
<dbReference type="KEGG" id="egn:BMF35_a1867"/>
<dbReference type="HAMAP" id="MF_01520">
    <property type="entry name" value="IspDF"/>
    <property type="match status" value="1"/>
</dbReference>
<feature type="binding site" evidence="14">
    <location>
        <begin position="260"/>
        <end position="261"/>
    </location>
    <ligand>
        <name>4-CDP-2-C-methyl-D-erythritol 2-phosphate</name>
        <dbReference type="ChEBI" id="CHEBI:57919"/>
    </ligand>
</feature>
<dbReference type="Gene3D" id="3.90.550.10">
    <property type="entry name" value="Spore Coat Polysaccharide Biosynthesis Protein SpsA, Chain A"/>
    <property type="match status" value="1"/>
</dbReference>
<feature type="binding site" evidence="14">
    <location>
        <begin position="234"/>
        <end position="236"/>
    </location>
    <ligand>
        <name>4-CDP-2-C-methyl-D-erythritol 2-phosphate</name>
        <dbReference type="ChEBI" id="CHEBI:57919"/>
    </ligand>
</feature>
<proteinExistence type="inferred from homology"/>
<comment type="catalytic activity">
    <reaction evidence="2 14">
        <text>2-C-methyl-D-erythritol 4-phosphate + CTP + H(+) = 4-CDP-2-C-methyl-D-erythritol + diphosphate</text>
        <dbReference type="Rhea" id="RHEA:13429"/>
        <dbReference type="ChEBI" id="CHEBI:15378"/>
        <dbReference type="ChEBI" id="CHEBI:33019"/>
        <dbReference type="ChEBI" id="CHEBI:37563"/>
        <dbReference type="ChEBI" id="CHEBI:57823"/>
        <dbReference type="ChEBI" id="CHEBI:58262"/>
        <dbReference type="EC" id="2.7.7.60"/>
    </reaction>
</comment>
<evidence type="ECO:0000256" key="12">
    <source>
        <dbReference type="ARBA" id="ARBA00023239"/>
    </source>
</evidence>
<keyword evidence="11 14" id="KW-0414">Isoprene biosynthesis</keyword>
<dbReference type="RefSeq" id="WP_047005709.1">
    <property type="nucleotide sequence ID" value="NZ_CP018097.1"/>
</dbReference>
<comment type="caution">
    <text evidence="14">Lacks conserved residue(s) required for the propagation of feature annotation.</text>
</comment>
<gene>
    <name evidence="14" type="primary">ispDF</name>
    <name evidence="15" type="ORF">AAW01_02230</name>
</gene>
<evidence type="ECO:0000256" key="11">
    <source>
        <dbReference type="ARBA" id="ARBA00023229"/>
    </source>
</evidence>
<dbReference type="FunFam" id="3.30.1330.50:FF:000001">
    <property type="entry name" value="2-C-methyl-D-erythritol 2,4-cyclodiphosphate synthase"/>
    <property type="match status" value="1"/>
</dbReference>
<feature type="region of interest" description="2-C-methyl-D-erythritol 2,4-cyclodiphosphate synthase" evidence="14">
    <location>
        <begin position="228"/>
        <end position="383"/>
    </location>
</feature>
<dbReference type="NCBIfam" id="TIGR00453">
    <property type="entry name" value="ispD"/>
    <property type="match status" value="1"/>
</dbReference>
<dbReference type="PATRIC" id="fig|502682.8.peg.456"/>
<protein>
    <recommendedName>
        <fullName evidence="14">Bifunctional enzyme IspD/IspF</fullName>
    </recommendedName>
    <domain>
        <recommendedName>
            <fullName evidence="14">2-C-methyl-D-erythritol 4-phosphate cytidylyltransferase</fullName>
            <ecNumber evidence="14">2.7.7.60</ecNumber>
        </recommendedName>
        <alternativeName>
            <fullName evidence="14">4-diphosphocytidyl-2C-methyl-D-erythritol synthase</fullName>
        </alternativeName>
        <alternativeName>
            <fullName evidence="14">MEP cytidylyltransferase</fullName>
            <shortName evidence="14">MCT</shortName>
        </alternativeName>
    </domain>
    <domain>
        <recommendedName>
            <fullName evidence="14">2-C-methyl-D-erythritol 2,4-cyclodiphosphate synthase</fullName>
            <shortName evidence="14">MECDP-synthase</shortName>
            <shortName evidence="14">MECPP-synthase</shortName>
            <shortName evidence="14">MECPS</shortName>
            <ecNumber evidence="14">4.6.1.12</ecNumber>
        </recommendedName>
    </domain>
</protein>
<feature type="site" description="Transition state stabilizer" evidence="14">
    <location>
        <position position="260"/>
    </location>
</feature>
<comment type="cofactor">
    <cofactor evidence="3 14">
        <name>a divalent metal cation</name>
        <dbReference type="ChEBI" id="CHEBI:60240"/>
    </cofactor>
</comment>
<feature type="site" description="Transition state stabilizer" evidence="14">
    <location>
        <position position="30"/>
    </location>
</feature>
<feature type="binding site" evidence="14">
    <location>
        <position position="368"/>
    </location>
    <ligand>
        <name>4-CDP-2-C-methyl-D-erythritol 2-phosphate</name>
        <dbReference type="ChEBI" id="CHEBI:57919"/>
    </ligand>
</feature>
<comment type="pathway">
    <text evidence="4 14">Isoprenoid biosynthesis; isopentenyl diphosphate biosynthesis via DXP pathway; isopentenyl diphosphate from 1-deoxy-D-xylulose 5-phosphate: step 4/6.</text>
</comment>
<dbReference type="GO" id="GO:0008685">
    <property type="term" value="F:2-C-methyl-D-erythritol 2,4-cyclodiphosphate synthase activity"/>
    <property type="evidence" value="ECO:0007669"/>
    <property type="project" value="UniProtKB-UniRule"/>
</dbReference>
<reference evidence="15 16" key="1">
    <citation type="submission" date="2015-04" db="EMBL/GenBank/DDBJ databases">
        <title>The draft genome sequence of Erythrobacr gangjinensis K7-2.</title>
        <authorList>
            <person name="Zhuang L."/>
            <person name="Liu Y."/>
            <person name="Shao Z."/>
        </authorList>
    </citation>
    <scope>NUCLEOTIDE SEQUENCE [LARGE SCALE GENOMIC DNA]</scope>
    <source>
        <strain evidence="15 16">K7-2</strain>
    </source>
</reference>
<comment type="similarity">
    <text evidence="6">Belongs to the IspF family.</text>
</comment>
<feature type="binding site" evidence="14">
    <location>
        <begin position="282"/>
        <end position="284"/>
    </location>
    <ligand>
        <name>4-CDP-2-C-methyl-D-erythritol 2-phosphate</name>
        <dbReference type="ChEBI" id="CHEBI:57919"/>
    </ligand>
</feature>
<dbReference type="EMBL" id="LBHC01000001">
    <property type="protein sequence ID" value="KLE32860.1"/>
    <property type="molecule type" value="Genomic_DNA"/>
</dbReference>
<evidence type="ECO:0000256" key="1">
    <source>
        <dbReference type="ARBA" id="ARBA00000200"/>
    </source>
</evidence>
<dbReference type="SUPFAM" id="SSF69765">
    <property type="entry name" value="IpsF-like"/>
    <property type="match status" value="1"/>
</dbReference>
<keyword evidence="12 14" id="KW-0456">Lyase</keyword>
<feature type="binding site" evidence="14">
    <location>
        <begin position="358"/>
        <end position="361"/>
    </location>
    <ligand>
        <name>4-CDP-2-C-methyl-D-erythritol 2-phosphate</name>
        <dbReference type="ChEBI" id="CHEBI:57919"/>
    </ligand>
</feature>
<keyword evidence="16" id="KW-1185">Reference proteome</keyword>
<comment type="similarity">
    <text evidence="14">In the N-terminal section; belongs to the IspD/TarI cytidylyltransferase family. IspD subfamily.</text>
</comment>
<comment type="caution">
    <text evidence="15">The sequence shown here is derived from an EMBL/GenBank/DDBJ whole genome shotgun (WGS) entry which is preliminary data.</text>
</comment>
<feature type="binding site" evidence="14">
    <location>
        <position position="236"/>
    </location>
    <ligand>
        <name>a divalent metal cation</name>
        <dbReference type="ChEBI" id="CHEBI:60240"/>
    </ligand>
</feature>
<comment type="similarity">
    <text evidence="7">Belongs to the IspD/TarI cytidylyltransferase family. IspD subfamily.</text>
</comment>
<comment type="catalytic activity">
    <reaction evidence="1 14">
        <text>4-CDP-2-C-methyl-D-erythritol 2-phosphate = 2-C-methyl-D-erythritol 2,4-cyclic diphosphate + CMP</text>
        <dbReference type="Rhea" id="RHEA:23864"/>
        <dbReference type="ChEBI" id="CHEBI:57919"/>
        <dbReference type="ChEBI" id="CHEBI:58483"/>
        <dbReference type="ChEBI" id="CHEBI:60377"/>
        <dbReference type="EC" id="4.6.1.12"/>
    </reaction>
</comment>
<evidence type="ECO:0000313" key="15">
    <source>
        <dbReference type="EMBL" id="KLE32860.1"/>
    </source>
</evidence>
<comment type="function">
    <text evidence="14">Bifunctional enzyme that catalyzes the formation of 4-diphosphocytidyl-2-C-methyl-D-erythritol from CTP and 2-C-methyl-D-erythritol 4-phosphate (MEP) (IspD), and catalyzes the conversion of 4-diphosphocytidyl-2-C-methyl-D-erythritol 2-phosphate (CDP-ME2P) to 2-C-methyl-D-erythritol 2,4-cyclodiphosphate (ME-CPP) with a corresponding release of cytidine 5-monophosphate (CMP) (IspF).</text>
</comment>
<feature type="site" description="Transition state stabilizer" evidence="14">
    <location>
        <position position="23"/>
    </location>
</feature>
<dbReference type="GO" id="GO:0046872">
    <property type="term" value="F:metal ion binding"/>
    <property type="evidence" value="ECO:0007669"/>
    <property type="project" value="UniProtKB-KW"/>
</dbReference>
<dbReference type="Proteomes" id="UP000053070">
    <property type="component" value="Unassembled WGS sequence"/>
</dbReference>
<feature type="binding site" evidence="14">
    <location>
        <position position="268"/>
    </location>
    <ligand>
        <name>a divalent metal cation</name>
        <dbReference type="ChEBI" id="CHEBI:60240"/>
    </ligand>
</feature>
<dbReference type="InterPro" id="IPR029044">
    <property type="entry name" value="Nucleotide-diphossugar_trans"/>
</dbReference>
<comment type="similarity">
    <text evidence="14">In the C-terminal section; belongs to the IspF family.</text>
</comment>
<keyword evidence="9 14" id="KW-0548">Nucleotidyltransferase</keyword>
<feature type="binding site" evidence="14">
    <location>
        <position position="234"/>
    </location>
    <ligand>
        <name>a divalent metal cation</name>
        <dbReference type="ChEBI" id="CHEBI:60240"/>
    </ligand>
</feature>
<dbReference type="AlphaFoldDB" id="A0A0G9MQ72"/>
<dbReference type="InterPro" id="IPR020555">
    <property type="entry name" value="MECDP_synthase_CS"/>
</dbReference>
<evidence type="ECO:0000256" key="2">
    <source>
        <dbReference type="ARBA" id="ARBA00001282"/>
    </source>
</evidence>
<evidence type="ECO:0000256" key="10">
    <source>
        <dbReference type="ARBA" id="ARBA00022723"/>
    </source>
</evidence>
<evidence type="ECO:0000256" key="7">
    <source>
        <dbReference type="ARBA" id="ARBA00009789"/>
    </source>
</evidence>
<comment type="pathway">
    <text evidence="5 14">Isoprenoid biosynthesis; isopentenyl diphosphate biosynthesis via DXP pathway; isopentenyl diphosphate from 1-deoxy-D-xylulose 5-phosphate: step 2/6.</text>
</comment>
<feature type="region of interest" description="2-C-methyl-D-erythritol 4-phosphate cytidylyltransferase" evidence="14">
    <location>
        <begin position="1"/>
        <end position="227"/>
    </location>
</feature>
<dbReference type="NCBIfam" id="NF006899">
    <property type="entry name" value="PRK09382.1"/>
    <property type="match status" value="1"/>
</dbReference>
<dbReference type="InterPro" id="IPR034683">
    <property type="entry name" value="IspD/TarI"/>
</dbReference>